<dbReference type="PATRIC" id="fig|162209.4.peg.3134"/>
<dbReference type="InterPro" id="IPR000683">
    <property type="entry name" value="Gfo/Idh/MocA-like_OxRdtase_N"/>
</dbReference>
<reference evidence="4" key="1">
    <citation type="submission" date="2015-12" db="EMBL/GenBank/DDBJ databases">
        <title>Complete genome sequences of two moderately thermophilic Paenibacillus species.</title>
        <authorList>
            <person name="Butler R.III."/>
            <person name="Wang J."/>
            <person name="Stark B.C."/>
            <person name="Pombert J.-F."/>
        </authorList>
    </citation>
    <scope>NUCLEOTIDE SEQUENCE [LARGE SCALE GENOMIC DNA]</scope>
    <source>
        <strain evidence="4">32O-Y</strain>
    </source>
</reference>
<dbReference type="InterPro" id="IPR036291">
    <property type="entry name" value="NAD(P)-bd_dom_sf"/>
</dbReference>
<dbReference type="AlphaFoldDB" id="A0A0U2M622"/>
<dbReference type="KEGG" id="pnp:IJ22_29390"/>
<dbReference type="Gene3D" id="3.40.50.720">
    <property type="entry name" value="NAD(P)-binding Rossmann-like Domain"/>
    <property type="match status" value="1"/>
</dbReference>
<feature type="domain" description="GFO/IDH/MocA-like oxidoreductase" evidence="2">
    <location>
        <begin position="132"/>
        <end position="278"/>
    </location>
</feature>
<dbReference type="PANTHER" id="PTHR43708:SF3">
    <property type="entry name" value="OXIDOREDUCTASE"/>
    <property type="match status" value="1"/>
</dbReference>
<dbReference type="InterPro" id="IPR051317">
    <property type="entry name" value="Gfo/Idh/MocA_oxidoreduct"/>
</dbReference>
<dbReference type="InterPro" id="IPR055170">
    <property type="entry name" value="GFO_IDH_MocA-like_dom"/>
</dbReference>
<dbReference type="OrthoDB" id="9815825at2"/>
<dbReference type="Pfam" id="PF01408">
    <property type="entry name" value="GFO_IDH_MocA"/>
    <property type="match status" value="1"/>
</dbReference>
<proteinExistence type="predicted"/>
<dbReference type="GO" id="GO:0000166">
    <property type="term" value="F:nucleotide binding"/>
    <property type="evidence" value="ECO:0007669"/>
    <property type="project" value="InterPro"/>
</dbReference>
<dbReference type="STRING" id="162209.IJ22_29390"/>
<organism evidence="3 4">
    <name type="scientific">Paenibacillus naphthalenovorans</name>
    <dbReference type="NCBI Taxonomy" id="162209"/>
    <lineage>
        <taxon>Bacteria</taxon>
        <taxon>Bacillati</taxon>
        <taxon>Bacillota</taxon>
        <taxon>Bacilli</taxon>
        <taxon>Bacillales</taxon>
        <taxon>Paenibacillaceae</taxon>
        <taxon>Paenibacillus</taxon>
    </lineage>
</organism>
<evidence type="ECO:0000259" key="2">
    <source>
        <dbReference type="Pfam" id="PF22725"/>
    </source>
</evidence>
<evidence type="ECO:0000259" key="1">
    <source>
        <dbReference type="Pfam" id="PF01408"/>
    </source>
</evidence>
<dbReference type="Proteomes" id="UP000061660">
    <property type="component" value="Chromosome"/>
</dbReference>
<accession>A0A0U2M622</accession>
<evidence type="ECO:0000313" key="4">
    <source>
        <dbReference type="Proteomes" id="UP000061660"/>
    </source>
</evidence>
<dbReference type="EMBL" id="CP013652">
    <property type="protein sequence ID" value="ALS23312.1"/>
    <property type="molecule type" value="Genomic_DNA"/>
</dbReference>
<protein>
    <submittedName>
        <fullName evidence="3">Dehydrogenase</fullName>
    </submittedName>
</protein>
<dbReference type="RefSeq" id="WP_062409294.1">
    <property type="nucleotide sequence ID" value="NZ_CP013652.1"/>
</dbReference>
<dbReference type="Pfam" id="PF22725">
    <property type="entry name" value="GFO_IDH_MocA_C3"/>
    <property type="match status" value="1"/>
</dbReference>
<keyword evidence="4" id="KW-1185">Reference proteome</keyword>
<reference evidence="3 4" key="2">
    <citation type="journal article" date="2016" name="Genome Announc.">
        <title>Complete Genome Sequences of Two Interactive Moderate Thermophiles, Paenibacillus napthalenovorans 32O-Y and Paenibacillus sp. 32O-W.</title>
        <authorList>
            <person name="Butler R.R.III."/>
            <person name="Wang J."/>
            <person name="Stark B.C."/>
            <person name="Pombert J.F."/>
        </authorList>
    </citation>
    <scope>NUCLEOTIDE SEQUENCE [LARGE SCALE GENOMIC DNA]</scope>
    <source>
        <strain evidence="3 4">32O-Y</strain>
    </source>
</reference>
<name>A0A0U2M622_9BACL</name>
<dbReference type="PANTHER" id="PTHR43708">
    <property type="entry name" value="CONSERVED EXPRESSED OXIDOREDUCTASE (EUROFUNG)"/>
    <property type="match status" value="1"/>
</dbReference>
<dbReference type="SUPFAM" id="SSF55347">
    <property type="entry name" value="Glyceraldehyde-3-phosphate dehydrogenase-like, C-terminal domain"/>
    <property type="match status" value="1"/>
</dbReference>
<sequence>MERIKVGIIGTGFSAMAHIEALRRVPFVEVIAVSSSSKEKSIEFSKKMCIPKAYGDADELIRDPEVQAVHNCTPNSLHFEINKKVLLAGKHLLSEKPLAVNSEQSGELLRLAGESGVVSGVSFNYRHYPMVSQVKEMLESGNNGKPNLVYGGYIQDWLSNDTDYSWRLEEDKNGPSRAIADIGSHWCDTVQYVLNKKITEVFADLKIVHPIRKKPKGKVNTFESSNDVEREEVKITTEDYGSVLVHFEDGVQGVFTVSQVTAGRKNRLYFEISAERSSFAWDQENPNRLWVGKRDHSNEEWLRDPDLLSPKSVSLAHYPGGHQEGWPDGLKNLCIDFYQKVRNRDHESSFATFSDGHRIMRLIDAILKSHREKRWVSLAE</sequence>
<evidence type="ECO:0000313" key="3">
    <source>
        <dbReference type="EMBL" id="ALS23312.1"/>
    </source>
</evidence>
<dbReference type="Gene3D" id="3.30.360.10">
    <property type="entry name" value="Dihydrodipicolinate Reductase, domain 2"/>
    <property type="match status" value="1"/>
</dbReference>
<gene>
    <name evidence="3" type="ORF">IJ22_29390</name>
</gene>
<dbReference type="SUPFAM" id="SSF51735">
    <property type="entry name" value="NAD(P)-binding Rossmann-fold domains"/>
    <property type="match status" value="1"/>
</dbReference>
<feature type="domain" description="Gfo/Idh/MocA-like oxidoreductase N-terminal" evidence="1">
    <location>
        <begin position="4"/>
        <end position="121"/>
    </location>
</feature>